<sequence length="179" mass="19468">MSAARPSPAKKEGAERPVGKRVASEASNVVLNAFSVLKEKVEELREQDRFFKYKAGIVGGWVAISLVSLVIACPGRSIETTNLGARVTVLPNPERPTASPSLTVTNTDDEPWENVIFVVNGKYRATVERIDAGGIFTLTPKSVLSPEGAMPSNERFINAEMRTSEGRSELVREGRPLTQ</sequence>
<evidence type="ECO:0000256" key="1">
    <source>
        <dbReference type="SAM" id="MobiDB-lite"/>
    </source>
</evidence>
<protein>
    <submittedName>
        <fullName evidence="2">Uncharacterized protein</fullName>
    </submittedName>
</protein>
<keyword evidence="3" id="KW-1185">Reference proteome</keyword>
<reference evidence="3" key="1">
    <citation type="submission" date="2016-10" db="EMBL/GenBank/DDBJ databases">
        <authorList>
            <person name="Varghese N."/>
            <person name="Submissions S."/>
        </authorList>
    </citation>
    <scope>NUCLEOTIDE SEQUENCE [LARGE SCALE GENOMIC DNA]</scope>
    <source>
        <strain evidence="3">DSM 17044</strain>
    </source>
</reference>
<gene>
    <name evidence="2" type="ORF">SAMN05444354_112187</name>
</gene>
<dbReference type="AlphaFoldDB" id="A0A1H7W7C4"/>
<feature type="compositionally biased region" description="Basic and acidic residues" evidence="1">
    <location>
        <begin position="9"/>
        <end position="18"/>
    </location>
</feature>
<dbReference type="Proteomes" id="UP000182719">
    <property type="component" value="Unassembled WGS sequence"/>
</dbReference>
<feature type="region of interest" description="Disordered" evidence="1">
    <location>
        <begin position="1"/>
        <end position="20"/>
    </location>
</feature>
<evidence type="ECO:0000313" key="3">
    <source>
        <dbReference type="Proteomes" id="UP000182719"/>
    </source>
</evidence>
<accession>A0A1H7W7C4</accession>
<organism evidence="2 3">
    <name type="scientific">Stigmatella aurantiaca</name>
    <dbReference type="NCBI Taxonomy" id="41"/>
    <lineage>
        <taxon>Bacteria</taxon>
        <taxon>Pseudomonadati</taxon>
        <taxon>Myxococcota</taxon>
        <taxon>Myxococcia</taxon>
        <taxon>Myxococcales</taxon>
        <taxon>Cystobacterineae</taxon>
        <taxon>Archangiaceae</taxon>
        <taxon>Stigmatella</taxon>
    </lineage>
</organism>
<name>A0A1H7W7C4_STIAU</name>
<evidence type="ECO:0000313" key="2">
    <source>
        <dbReference type="EMBL" id="SEM17436.1"/>
    </source>
</evidence>
<proteinExistence type="predicted"/>
<dbReference type="EMBL" id="FOAP01000012">
    <property type="protein sequence ID" value="SEM17436.1"/>
    <property type="molecule type" value="Genomic_DNA"/>
</dbReference>